<proteinExistence type="predicted"/>
<gene>
    <name evidence="1" type="ORF">EST35_0295</name>
</gene>
<evidence type="ECO:0000313" key="1">
    <source>
        <dbReference type="EMBL" id="QCG76176.1"/>
    </source>
</evidence>
<protein>
    <submittedName>
        <fullName evidence="1">Structural protein</fullName>
    </submittedName>
</protein>
<name>A0A4Y1LUV5_9CAUD</name>
<sequence>MNKHNADTARENLVQIAGNNKVLDMLIELEKTLDNCNVFSYANWNKGELVAGPFISRYWVTTTWMYNEKDMPDPDAGLRLLKYGCKVKYERDVFLEPKKVTGRPDYENPATKQAKIEELPIWLVTITMPRKFIDEAIIDGMQDFSNVDDIDPSAIADVEAAGENGINDVDGNL</sequence>
<keyword evidence="2" id="KW-1185">Reference proteome</keyword>
<dbReference type="Proteomes" id="UP000316733">
    <property type="component" value="Segment"/>
</dbReference>
<evidence type="ECO:0000313" key="2">
    <source>
        <dbReference type="Proteomes" id="UP000316733"/>
    </source>
</evidence>
<accession>A0A4Y1LUV5</accession>
<reference evidence="2" key="1">
    <citation type="journal article" date="2020" name="bioRxiv">
        <title>Integrative omics analysis of Pseudomonas aeruginosa virus PA5oct highlights the molecular complexity of jumbo phages.</title>
        <authorList>
            <person name="Lood C."/>
            <person name="Danis-Wlodarczyk K."/>
            <person name="Blasdel B.G."/>
            <person name="Jang H.B."/>
            <person name="Vandenheuvel D."/>
            <person name="Briers Y."/>
            <person name="Noben J.-P."/>
            <person name="van Noort V."/>
            <person name="Drulis-Kawa Z."/>
            <person name="Lavigne R."/>
        </authorList>
    </citation>
    <scope>NUCLEOTIDE SEQUENCE [LARGE SCALE GENOMIC DNA]</scope>
</reference>
<dbReference type="EMBL" id="MK797984">
    <property type="protein sequence ID" value="QCG76176.1"/>
    <property type="molecule type" value="Genomic_DNA"/>
</dbReference>
<organism evidence="1 2">
    <name type="scientific">Pseudomonas phage vB_PaeM_PA5oct</name>
    <dbReference type="NCBI Taxonomy" id="2163605"/>
    <lineage>
        <taxon>Viruses</taxon>
        <taxon>Duplodnaviria</taxon>
        <taxon>Heunggongvirae</taxon>
        <taxon>Uroviricota</taxon>
        <taxon>Caudoviricetes</taxon>
        <taxon>Arenbergviridae</taxon>
        <taxon>Wroclawvirus</taxon>
        <taxon>Wroclawvirus PA5oct</taxon>
    </lineage>
</organism>